<evidence type="ECO:0000313" key="1">
    <source>
        <dbReference type="EMBL" id="KAL2054987.1"/>
    </source>
</evidence>
<proteinExistence type="predicted"/>
<dbReference type="Proteomes" id="UP001590951">
    <property type="component" value="Unassembled WGS sequence"/>
</dbReference>
<protein>
    <submittedName>
        <fullName evidence="1">Uncharacterized protein</fullName>
    </submittedName>
</protein>
<organism evidence="1 2">
    <name type="scientific">Lepraria finkii</name>
    <dbReference type="NCBI Taxonomy" id="1340010"/>
    <lineage>
        <taxon>Eukaryota</taxon>
        <taxon>Fungi</taxon>
        <taxon>Dikarya</taxon>
        <taxon>Ascomycota</taxon>
        <taxon>Pezizomycotina</taxon>
        <taxon>Lecanoromycetes</taxon>
        <taxon>OSLEUM clade</taxon>
        <taxon>Lecanoromycetidae</taxon>
        <taxon>Lecanorales</taxon>
        <taxon>Lecanorineae</taxon>
        <taxon>Stereocaulaceae</taxon>
        <taxon>Lepraria</taxon>
    </lineage>
</organism>
<sequence>MPAYTYIKISITATASNEVFLIPVNLNYSDPTAILTLVQTVIGDGDAPFPAISETFDGIIAARYCPPEVTLANRSDMIQLFMSGVTENNLYWFGLGALTAMTATCTRPLPMPRSKVIRLWPLTGPVSGTPPIRIRLRNKKSVWKQPSPINLC</sequence>
<name>A0ABR4BAV4_9LECA</name>
<reference evidence="1 2" key="1">
    <citation type="submission" date="2024-09" db="EMBL/GenBank/DDBJ databases">
        <title>Rethinking Asexuality: The Enigmatic Case of Functional Sexual Genes in Lepraria (Stereocaulaceae).</title>
        <authorList>
            <person name="Doellman M."/>
            <person name="Sun Y."/>
            <person name="Barcenas-Pena A."/>
            <person name="Lumbsch H.T."/>
            <person name="Grewe F."/>
        </authorList>
    </citation>
    <scope>NUCLEOTIDE SEQUENCE [LARGE SCALE GENOMIC DNA]</scope>
    <source>
        <strain evidence="1 2">Grewe 0041</strain>
    </source>
</reference>
<keyword evidence="2" id="KW-1185">Reference proteome</keyword>
<gene>
    <name evidence="1" type="ORF">ABVK25_004809</name>
</gene>
<dbReference type="EMBL" id="JBHFEH010000013">
    <property type="protein sequence ID" value="KAL2054987.1"/>
    <property type="molecule type" value="Genomic_DNA"/>
</dbReference>
<accession>A0ABR4BAV4</accession>
<evidence type="ECO:0000313" key="2">
    <source>
        <dbReference type="Proteomes" id="UP001590951"/>
    </source>
</evidence>
<comment type="caution">
    <text evidence="1">The sequence shown here is derived from an EMBL/GenBank/DDBJ whole genome shotgun (WGS) entry which is preliminary data.</text>
</comment>